<dbReference type="InterPro" id="IPR035013">
    <property type="entry name" value="YabN_N"/>
</dbReference>
<dbReference type="InterPro" id="IPR014777">
    <property type="entry name" value="4pyrrole_Mease_sub1"/>
</dbReference>
<dbReference type="Pfam" id="PF03819">
    <property type="entry name" value="MazG"/>
    <property type="match status" value="2"/>
</dbReference>
<dbReference type="InterPro" id="IPR048015">
    <property type="entry name" value="NTP-PPase_MazG-like_N"/>
</dbReference>
<feature type="domain" description="NTP pyrophosphohydrolase MazG-like" evidence="2">
    <location>
        <begin position="262"/>
        <end position="335"/>
    </location>
</feature>
<name>A0ABQ1GVA3_9BACL</name>
<dbReference type="InterPro" id="IPR000878">
    <property type="entry name" value="4pyrrol_Mease"/>
</dbReference>
<feature type="domain" description="NTP pyrophosphohydrolase MazG-like" evidence="2">
    <location>
        <begin position="405"/>
        <end position="464"/>
    </location>
</feature>
<dbReference type="Pfam" id="PF00590">
    <property type="entry name" value="TP_methylase"/>
    <property type="match status" value="1"/>
</dbReference>
<evidence type="ECO:0000259" key="2">
    <source>
        <dbReference type="Pfam" id="PF03819"/>
    </source>
</evidence>
<dbReference type="InterPro" id="IPR004518">
    <property type="entry name" value="MazG-like_dom"/>
</dbReference>
<protein>
    <recommendedName>
        <fullName evidence="5">Nucleoside triphosphate pyrophosphohydrolase</fullName>
    </recommendedName>
</protein>
<evidence type="ECO:0000313" key="3">
    <source>
        <dbReference type="EMBL" id="GGA50978.1"/>
    </source>
</evidence>
<dbReference type="Gene3D" id="3.40.1010.10">
    <property type="entry name" value="Cobalt-precorrin-4 Transmethylase, Domain 1"/>
    <property type="match status" value="1"/>
</dbReference>
<dbReference type="InterPro" id="IPR035996">
    <property type="entry name" value="4pyrrol_Methylase_sf"/>
</dbReference>
<dbReference type="SUPFAM" id="SSF53790">
    <property type="entry name" value="Tetrapyrrole methylase"/>
    <property type="match status" value="1"/>
</dbReference>
<evidence type="ECO:0000313" key="4">
    <source>
        <dbReference type="Proteomes" id="UP000609323"/>
    </source>
</evidence>
<dbReference type="CDD" id="cd11529">
    <property type="entry name" value="NTP-PPase_MazG_Cterm"/>
    <property type="match status" value="1"/>
</dbReference>
<dbReference type="InterPro" id="IPR048011">
    <property type="entry name" value="NTP-PPase_MazG-like_C"/>
</dbReference>
<dbReference type="SUPFAM" id="SSF101386">
    <property type="entry name" value="all-alpha NTP pyrophosphatases"/>
    <property type="match status" value="2"/>
</dbReference>
<keyword evidence="4" id="KW-1185">Reference proteome</keyword>
<dbReference type="PANTHER" id="PTHR30522">
    <property type="entry name" value="NUCLEOSIDE TRIPHOSPHATE PYROPHOSPHOHYDROLASE"/>
    <property type="match status" value="1"/>
</dbReference>
<dbReference type="InterPro" id="IPR011551">
    <property type="entry name" value="NTP_PyrPHydrolase_MazG"/>
</dbReference>
<accession>A0ABQ1GVA3</accession>
<dbReference type="Proteomes" id="UP000609323">
    <property type="component" value="Unassembled WGS sequence"/>
</dbReference>
<dbReference type="PANTHER" id="PTHR30522:SF0">
    <property type="entry name" value="NUCLEOSIDE TRIPHOSPHATE PYROPHOSPHOHYDROLASE"/>
    <property type="match status" value="1"/>
</dbReference>
<reference evidence="4" key="1">
    <citation type="journal article" date="2019" name="Int. J. Syst. Evol. Microbiol.">
        <title>The Global Catalogue of Microorganisms (GCM) 10K type strain sequencing project: providing services to taxonomists for standard genome sequencing and annotation.</title>
        <authorList>
            <consortium name="The Broad Institute Genomics Platform"/>
            <consortium name="The Broad Institute Genome Sequencing Center for Infectious Disease"/>
            <person name="Wu L."/>
            <person name="Ma J."/>
        </authorList>
    </citation>
    <scope>NUCLEOTIDE SEQUENCE [LARGE SCALE GENOMIC DNA]</scope>
    <source>
        <strain evidence="4">CGMCC 1.15044</strain>
    </source>
</reference>
<dbReference type="NCBIfam" id="TIGR00444">
    <property type="entry name" value="mazG"/>
    <property type="match status" value="1"/>
</dbReference>
<sequence>MNANMKGTITVVGLGSGDPDRLTLGNLKKLQQADKLYVRTKDHPVLDWLAESGVAFDSFDSVYEAKEDFPSVYREIADRLIEAASKDGAAITYAVPGHPMVAEATVKLLKERCPEQGIGLEIVGGESFLDEAFAQLGFDPIEGFQLLDAAGLAMQDLKPHLHTLIGQVYDTFTASDVKLSLMELYPEDYEVVVGHALGVEGQEQIVKVPLYELDRIEDYGNLSLIYVPRSEDDRLQIRSFARLHEIVDILRSPGGCPWDREQTHSSLRKNLIEEAYEVLETIDEDDPEHMQEELGDLLLQVMLHAQMEEEEGTFNVYDVIGTLNEKLIFRHPHVFGDRSAGDAAEALGNWEAMKAEEKRRKGLKPEEASALDGVPRDLPALMKAYKLQKKAAKVGFDWPDASGALAKMEEELAELKQSIQQGQSASEIELELGDVLFSVVNAARFIGADPEEALSRTNRKFVSRFHYVEAKLREQGLSPAQSTLAEMDKLWDEAKGHEHA</sequence>
<dbReference type="EMBL" id="BMHF01000022">
    <property type="protein sequence ID" value="GGA50978.1"/>
    <property type="molecule type" value="Genomic_DNA"/>
</dbReference>
<evidence type="ECO:0000259" key="1">
    <source>
        <dbReference type="Pfam" id="PF00590"/>
    </source>
</evidence>
<dbReference type="InterPro" id="IPR024180">
    <property type="entry name" value="Tetrapyrrole_Mease/MazG_pred"/>
</dbReference>
<dbReference type="Gene3D" id="1.10.287.1080">
    <property type="entry name" value="MazG-like"/>
    <property type="match status" value="2"/>
</dbReference>
<proteinExistence type="predicted"/>
<feature type="domain" description="Tetrapyrrole methylase" evidence="1">
    <location>
        <begin position="8"/>
        <end position="214"/>
    </location>
</feature>
<comment type="caution">
    <text evidence="3">The sequence shown here is derived from an EMBL/GenBank/DDBJ whole genome shotgun (WGS) entry which is preliminary data.</text>
</comment>
<organism evidence="3 4">
    <name type="scientific">Paenibacillus physcomitrellae</name>
    <dbReference type="NCBI Taxonomy" id="1619311"/>
    <lineage>
        <taxon>Bacteria</taxon>
        <taxon>Bacillati</taxon>
        <taxon>Bacillota</taxon>
        <taxon>Bacilli</taxon>
        <taxon>Bacillales</taxon>
        <taxon>Paenibacillaceae</taxon>
        <taxon>Paenibacillus</taxon>
    </lineage>
</organism>
<dbReference type="PIRSF" id="PIRSF002845">
    <property type="entry name" value="Ttrprl_mtas_MazG"/>
    <property type="match status" value="1"/>
</dbReference>
<gene>
    <name evidence="3" type="primary">yabN</name>
    <name evidence="3" type="ORF">GCM10010917_40300</name>
</gene>
<dbReference type="CDD" id="cd11528">
    <property type="entry name" value="NTP-PPase_MazG_Nterm"/>
    <property type="match status" value="1"/>
</dbReference>
<evidence type="ECO:0008006" key="5">
    <source>
        <dbReference type="Google" id="ProtNLM"/>
    </source>
</evidence>
<dbReference type="CDD" id="cd11723">
    <property type="entry name" value="YabN_N_like"/>
    <property type="match status" value="1"/>
</dbReference>
<dbReference type="NCBIfam" id="NF007113">
    <property type="entry name" value="PRK09562.1"/>
    <property type="match status" value="1"/>
</dbReference>